<dbReference type="EMBL" id="CP022989">
    <property type="protein sequence ID" value="ASW00207.1"/>
    <property type="molecule type" value="Genomic_DNA"/>
</dbReference>
<reference evidence="2 3" key="1">
    <citation type="submission" date="2017-08" db="EMBL/GenBank/DDBJ databases">
        <title>Identification and genetic characteristics of simultaneous BTEX- and naphthalene-degrading Paraburkholderia sp. BN5 isolated from petroleum-contaminated soil.</title>
        <authorList>
            <person name="Lee Y."/>
            <person name="Jeon C.O."/>
        </authorList>
    </citation>
    <scope>NUCLEOTIDE SEQUENCE [LARGE SCALE GENOMIC DNA]</scope>
    <source>
        <strain evidence="2 3">BN5</strain>
    </source>
</reference>
<dbReference type="Proteomes" id="UP000215158">
    <property type="component" value="Chromosome 1"/>
</dbReference>
<evidence type="ECO:0000256" key="1">
    <source>
        <dbReference type="SAM" id="SignalP"/>
    </source>
</evidence>
<evidence type="ECO:0008006" key="4">
    <source>
        <dbReference type="Google" id="ProtNLM"/>
    </source>
</evidence>
<dbReference type="AlphaFoldDB" id="A0A248VME9"/>
<proteinExistence type="predicted"/>
<keyword evidence="3" id="KW-1185">Reference proteome</keyword>
<dbReference type="KEGG" id="parb:CJU94_00495"/>
<sequence length="134" mass="14464">MSYWRKLFLVLLLALSLPVQSFAAISMKCGSSHVGSDVAYAQHEDIDESVSHRHVHDLTMTDSDRDSHSHGGDSHHAHSCSTCASCCSGGALPAVPTVVASVDVFHLVVPFPRSDRVVSFLTDGIERPPRISLV</sequence>
<organism evidence="2 3">
    <name type="scientific">Paraburkholderia aromaticivorans</name>
    <dbReference type="NCBI Taxonomy" id="2026199"/>
    <lineage>
        <taxon>Bacteria</taxon>
        <taxon>Pseudomonadati</taxon>
        <taxon>Pseudomonadota</taxon>
        <taxon>Betaproteobacteria</taxon>
        <taxon>Burkholderiales</taxon>
        <taxon>Burkholderiaceae</taxon>
        <taxon>Paraburkholderia</taxon>
    </lineage>
</organism>
<accession>A0A248VME9</accession>
<gene>
    <name evidence="2" type="ORF">CJU94_00495</name>
</gene>
<dbReference type="RefSeq" id="WP_095420159.1">
    <property type="nucleotide sequence ID" value="NZ_CP022989.1"/>
</dbReference>
<evidence type="ECO:0000313" key="2">
    <source>
        <dbReference type="EMBL" id="ASW00207.1"/>
    </source>
</evidence>
<feature type="chain" id="PRO_5012783700" description="Cobalt-zinc-cadmium resistance protein" evidence="1">
    <location>
        <begin position="24"/>
        <end position="134"/>
    </location>
</feature>
<keyword evidence="1" id="KW-0732">Signal</keyword>
<protein>
    <recommendedName>
        <fullName evidence="4">Cobalt-zinc-cadmium resistance protein</fullName>
    </recommendedName>
</protein>
<name>A0A248VME9_9BURK</name>
<evidence type="ECO:0000313" key="3">
    <source>
        <dbReference type="Proteomes" id="UP000215158"/>
    </source>
</evidence>
<feature type="signal peptide" evidence="1">
    <location>
        <begin position="1"/>
        <end position="23"/>
    </location>
</feature>
<dbReference type="OrthoDB" id="9034683at2"/>